<protein>
    <recommendedName>
        <fullName evidence="2">Chitin-binding type-2 domain-containing protein</fullName>
    </recommendedName>
</protein>
<evidence type="ECO:0000256" key="1">
    <source>
        <dbReference type="SAM" id="MobiDB-lite"/>
    </source>
</evidence>
<dbReference type="InterPro" id="IPR036508">
    <property type="entry name" value="Chitin-bd_dom_sf"/>
</dbReference>
<dbReference type="EMBL" id="CAJPIZ010009141">
    <property type="protein sequence ID" value="CAG2111640.1"/>
    <property type="molecule type" value="Genomic_DNA"/>
</dbReference>
<dbReference type="OrthoDB" id="10052888at2759"/>
<feature type="region of interest" description="Disordered" evidence="1">
    <location>
        <begin position="203"/>
        <end position="251"/>
    </location>
</feature>
<feature type="compositionally biased region" description="Basic and acidic residues" evidence="1">
    <location>
        <begin position="234"/>
        <end position="251"/>
    </location>
</feature>
<dbReference type="AlphaFoldDB" id="A0A7R9KXF8"/>
<dbReference type="PROSITE" id="PS50940">
    <property type="entry name" value="CHIT_BIND_II"/>
    <property type="match status" value="1"/>
</dbReference>
<keyword evidence="4" id="KW-1185">Reference proteome</keyword>
<dbReference type="SUPFAM" id="SSF57625">
    <property type="entry name" value="Invertebrate chitin-binding proteins"/>
    <property type="match status" value="1"/>
</dbReference>
<name>A0A7R9KXF8_9ACAR</name>
<feature type="domain" description="Chitin-binding type-2" evidence="2">
    <location>
        <begin position="88"/>
        <end position="147"/>
    </location>
</feature>
<feature type="compositionally biased region" description="Basic and acidic residues" evidence="1">
    <location>
        <begin position="203"/>
        <end position="213"/>
    </location>
</feature>
<dbReference type="InterPro" id="IPR002557">
    <property type="entry name" value="Chitin-bd_dom"/>
</dbReference>
<dbReference type="GO" id="GO:0005576">
    <property type="term" value="C:extracellular region"/>
    <property type="evidence" value="ECO:0007669"/>
    <property type="project" value="InterPro"/>
</dbReference>
<accession>A0A7R9KXF8</accession>
<evidence type="ECO:0000259" key="2">
    <source>
        <dbReference type="PROSITE" id="PS50940"/>
    </source>
</evidence>
<evidence type="ECO:0000313" key="4">
    <source>
        <dbReference type="Proteomes" id="UP000759131"/>
    </source>
</evidence>
<sequence length="251" mass="27982">ETEKSVTKPIAMDVTKPPLKASESVTEATISRQKYTYSRAQTTTTSGTTTTPGPTTVSVKSTDATEEEIQEEVDVDLSQLQVSLPNVKFDCTSRPEGYYGDPDYRCEVFHYCGTGGKRDTFLCPSNSKFNQKDMTCDTDALDDLCQAEPVWGNNHLYPTPGTSVSHVMSHDFNGDRDGNRDRMQIEVTAPKFETKENGFREPIYETKSLDNSRRVTPPKPPPTPPSDDTYVDTKIVKNDSQYPKKEALNTV</sequence>
<feature type="compositionally biased region" description="Low complexity" evidence="1">
    <location>
        <begin position="42"/>
        <end position="59"/>
    </location>
</feature>
<feature type="compositionally biased region" description="Polar residues" evidence="1">
    <location>
        <begin position="23"/>
        <end position="41"/>
    </location>
</feature>
<dbReference type="GO" id="GO:0008061">
    <property type="term" value="F:chitin binding"/>
    <property type="evidence" value="ECO:0007669"/>
    <property type="project" value="InterPro"/>
</dbReference>
<evidence type="ECO:0000313" key="3">
    <source>
        <dbReference type="EMBL" id="CAD7631210.1"/>
    </source>
</evidence>
<dbReference type="Pfam" id="PF01607">
    <property type="entry name" value="CBM_14"/>
    <property type="match status" value="1"/>
</dbReference>
<proteinExistence type="predicted"/>
<reference evidence="3" key="1">
    <citation type="submission" date="2020-11" db="EMBL/GenBank/DDBJ databases">
        <authorList>
            <person name="Tran Van P."/>
        </authorList>
    </citation>
    <scope>NUCLEOTIDE SEQUENCE</scope>
</reference>
<gene>
    <name evidence="3" type="ORF">OSB1V03_LOCUS11619</name>
</gene>
<dbReference type="EMBL" id="OC863716">
    <property type="protein sequence ID" value="CAD7631210.1"/>
    <property type="molecule type" value="Genomic_DNA"/>
</dbReference>
<dbReference type="Proteomes" id="UP000759131">
    <property type="component" value="Unassembled WGS sequence"/>
</dbReference>
<feature type="non-terminal residue" evidence="3">
    <location>
        <position position="251"/>
    </location>
</feature>
<feature type="region of interest" description="Disordered" evidence="1">
    <location>
        <begin position="17"/>
        <end position="59"/>
    </location>
</feature>
<organism evidence="3">
    <name type="scientific">Medioppia subpectinata</name>
    <dbReference type="NCBI Taxonomy" id="1979941"/>
    <lineage>
        <taxon>Eukaryota</taxon>
        <taxon>Metazoa</taxon>
        <taxon>Ecdysozoa</taxon>
        <taxon>Arthropoda</taxon>
        <taxon>Chelicerata</taxon>
        <taxon>Arachnida</taxon>
        <taxon>Acari</taxon>
        <taxon>Acariformes</taxon>
        <taxon>Sarcoptiformes</taxon>
        <taxon>Oribatida</taxon>
        <taxon>Brachypylina</taxon>
        <taxon>Oppioidea</taxon>
        <taxon>Oppiidae</taxon>
        <taxon>Medioppia</taxon>
    </lineage>
</organism>